<gene>
    <name evidence="2" type="ORF">AALB_3477</name>
</gene>
<dbReference type="EMBL" id="BARX01000027">
    <property type="protein sequence ID" value="GAD03397.1"/>
    <property type="molecule type" value="Genomic_DNA"/>
</dbReference>
<name>R9PPU0_AGAAL</name>
<organism evidence="2 3">
    <name type="scientific">Agarivorans albus MKT 106</name>
    <dbReference type="NCBI Taxonomy" id="1331007"/>
    <lineage>
        <taxon>Bacteria</taxon>
        <taxon>Pseudomonadati</taxon>
        <taxon>Pseudomonadota</taxon>
        <taxon>Gammaproteobacteria</taxon>
        <taxon>Alteromonadales</taxon>
        <taxon>Alteromonadaceae</taxon>
        <taxon>Agarivorans</taxon>
    </lineage>
</organism>
<accession>R9PPU0</accession>
<keyword evidence="3" id="KW-1185">Reference proteome</keyword>
<reference evidence="2" key="1">
    <citation type="journal article" date="2013" name="Genome Announc.">
        <title>Draft Genome Sequence of Agarivorans albus Strain MKT 106T, an Agarolytic Marine Bacterium.</title>
        <authorList>
            <person name="Yasuike M."/>
            <person name="Nakamura Y."/>
            <person name="Kai W."/>
            <person name="Fujiwara A."/>
            <person name="Fukui Y."/>
            <person name="Satomi M."/>
            <person name="Sano M."/>
        </authorList>
    </citation>
    <scope>NUCLEOTIDE SEQUENCE [LARGE SCALE GENOMIC DNA]</scope>
</reference>
<evidence type="ECO:0000313" key="2">
    <source>
        <dbReference type="EMBL" id="GAD03397.1"/>
    </source>
</evidence>
<feature type="signal peptide" evidence="1">
    <location>
        <begin position="1"/>
        <end position="20"/>
    </location>
</feature>
<dbReference type="RefSeq" id="WP_016403164.1">
    <property type="nucleotide sequence ID" value="NZ_BARX01000027.1"/>
</dbReference>
<keyword evidence="1" id="KW-0732">Signal</keyword>
<evidence type="ECO:0008006" key="4">
    <source>
        <dbReference type="Google" id="ProtNLM"/>
    </source>
</evidence>
<evidence type="ECO:0000256" key="1">
    <source>
        <dbReference type="SAM" id="SignalP"/>
    </source>
</evidence>
<protein>
    <recommendedName>
        <fullName evidence="4">PEP-CTERM protein-sorting domain-containing protein</fullName>
    </recommendedName>
</protein>
<feature type="chain" id="PRO_5004488107" description="PEP-CTERM protein-sorting domain-containing protein" evidence="1">
    <location>
        <begin position="21"/>
        <end position="243"/>
    </location>
</feature>
<comment type="caution">
    <text evidence="2">The sequence shown here is derived from an EMBL/GenBank/DDBJ whole genome shotgun (WGS) entry which is preliminary data.</text>
</comment>
<evidence type="ECO:0000313" key="3">
    <source>
        <dbReference type="Proteomes" id="UP000014461"/>
    </source>
</evidence>
<sequence>MFYMKGLIFSLLLLSLQAYSYPFTNTDINVDLDADINPFIWEDPYWDYPNFYGNSALNWQSGKWDFSRLHFWDNSEFNFIGGATNANVASYRDSIINVDGGNIEFAAFTRDTSSLNINSGNVRHAHAFGNSSITYRGGHIDVGITLSDASILNVIGSNLDYNLIGRDDHFGRDIYSLTGVLENGEAFETQLKLTDGFSGEIKLLQPVSVQEPKSVLLLILAFMGFWLFRFSNLKLINNEELPN</sequence>
<dbReference type="OrthoDB" id="9868497at2"/>
<proteinExistence type="predicted"/>
<dbReference type="AlphaFoldDB" id="R9PPU0"/>
<dbReference type="Proteomes" id="UP000014461">
    <property type="component" value="Unassembled WGS sequence"/>
</dbReference>